<comment type="caution">
    <text evidence="5">The sequence shown here is derived from an EMBL/GenBank/DDBJ whole genome shotgun (WGS) entry which is preliminary data.</text>
</comment>
<gene>
    <name evidence="5" type="ORF">B7R21_13495</name>
</gene>
<dbReference type="PANTHER" id="PTHR43464:SF19">
    <property type="entry name" value="UBIQUINONE BIOSYNTHESIS O-METHYLTRANSFERASE, MITOCHONDRIAL"/>
    <property type="match status" value="1"/>
</dbReference>
<proteinExistence type="predicted"/>
<evidence type="ECO:0000259" key="4">
    <source>
        <dbReference type="Pfam" id="PF13649"/>
    </source>
</evidence>
<dbReference type="EMBL" id="NBXA01000026">
    <property type="protein sequence ID" value="RFA07235.1"/>
    <property type="molecule type" value="Genomic_DNA"/>
</dbReference>
<evidence type="ECO:0000313" key="6">
    <source>
        <dbReference type="Proteomes" id="UP000256709"/>
    </source>
</evidence>
<keyword evidence="3" id="KW-0949">S-adenosyl-L-methionine</keyword>
<dbReference type="InterPro" id="IPR029063">
    <property type="entry name" value="SAM-dependent_MTases_sf"/>
</dbReference>
<keyword evidence="1 5" id="KW-0489">Methyltransferase</keyword>
<organism evidence="5 6">
    <name type="scientific">Subtercola boreus</name>
    <dbReference type="NCBI Taxonomy" id="120213"/>
    <lineage>
        <taxon>Bacteria</taxon>
        <taxon>Bacillati</taxon>
        <taxon>Actinomycetota</taxon>
        <taxon>Actinomycetes</taxon>
        <taxon>Micrococcales</taxon>
        <taxon>Microbacteriaceae</taxon>
        <taxon>Subtercola</taxon>
    </lineage>
</organism>
<keyword evidence="2 5" id="KW-0808">Transferase</keyword>
<dbReference type="GO" id="GO:0008168">
    <property type="term" value="F:methyltransferase activity"/>
    <property type="evidence" value="ECO:0007669"/>
    <property type="project" value="UniProtKB-KW"/>
</dbReference>
<name>A0A3E0VC67_9MICO</name>
<dbReference type="InterPro" id="IPR041698">
    <property type="entry name" value="Methyltransf_25"/>
</dbReference>
<accession>A0A3E0VC67</accession>
<dbReference type="Proteomes" id="UP000256709">
    <property type="component" value="Unassembled WGS sequence"/>
</dbReference>
<dbReference type="RefSeq" id="WP_116283784.1">
    <property type="nucleotide sequence ID" value="NZ_NBXA01000026.1"/>
</dbReference>
<dbReference type="Gene3D" id="3.40.50.150">
    <property type="entry name" value="Vaccinia Virus protein VP39"/>
    <property type="match status" value="1"/>
</dbReference>
<reference evidence="5 6" key="1">
    <citation type="submission" date="2017-04" db="EMBL/GenBank/DDBJ databases">
        <title>Comparative genome analysis of Subtercola boreus.</title>
        <authorList>
            <person name="Cho Y.-J."/>
            <person name="Cho A."/>
            <person name="Kim O.-S."/>
            <person name="Lee J.-I."/>
        </authorList>
    </citation>
    <scope>NUCLEOTIDE SEQUENCE [LARGE SCALE GENOMIC DNA]</scope>
    <source>
        <strain evidence="5 6">P27444</strain>
    </source>
</reference>
<evidence type="ECO:0000313" key="5">
    <source>
        <dbReference type="EMBL" id="RFA07235.1"/>
    </source>
</evidence>
<dbReference type="AlphaFoldDB" id="A0A3E0VC67"/>
<dbReference type="PANTHER" id="PTHR43464">
    <property type="entry name" value="METHYLTRANSFERASE"/>
    <property type="match status" value="1"/>
</dbReference>
<dbReference type="GO" id="GO:0032259">
    <property type="term" value="P:methylation"/>
    <property type="evidence" value="ECO:0007669"/>
    <property type="project" value="UniProtKB-KW"/>
</dbReference>
<evidence type="ECO:0000256" key="1">
    <source>
        <dbReference type="ARBA" id="ARBA00022603"/>
    </source>
</evidence>
<dbReference type="Pfam" id="PF13649">
    <property type="entry name" value="Methyltransf_25"/>
    <property type="match status" value="1"/>
</dbReference>
<feature type="domain" description="Methyltransferase" evidence="4">
    <location>
        <begin position="51"/>
        <end position="144"/>
    </location>
</feature>
<evidence type="ECO:0000256" key="2">
    <source>
        <dbReference type="ARBA" id="ARBA00022679"/>
    </source>
</evidence>
<evidence type="ECO:0000256" key="3">
    <source>
        <dbReference type="ARBA" id="ARBA00022691"/>
    </source>
</evidence>
<protein>
    <submittedName>
        <fullName evidence="5">SAM-dependent methyltransferase</fullName>
    </submittedName>
</protein>
<dbReference type="OrthoDB" id="9786503at2"/>
<dbReference type="CDD" id="cd02440">
    <property type="entry name" value="AdoMet_MTases"/>
    <property type="match status" value="1"/>
</dbReference>
<sequence length="226" mass="23906">MTHEHAPNPSGHPSTETFWNEHYGQREQIWSGQPNAVLVDEASGLAAGRALDVGCGEGADAIWLAGRGWQVTAVDVSGLALDRARAAAQTAGVAGSIDWQQHDLGSSFPTGEFELVSAQFLHSPVELPRVEILSAAAAAVAPGGRLLIVGHSGLPSWVDHDQPDVHFVTPEEVLASLALDPAEWRTLSCEARTRAVKDPHGDHATLDDAVVLVERAVSAPDESDRA</sequence>
<dbReference type="SUPFAM" id="SSF53335">
    <property type="entry name" value="S-adenosyl-L-methionine-dependent methyltransferases"/>
    <property type="match status" value="1"/>
</dbReference>